<keyword evidence="4" id="KW-1185">Reference proteome</keyword>
<evidence type="ECO:0000256" key="2">
    <source>
        <dbReference type="SAM" id="SignalP"/>
    </source>
</evidence>
<feature type="compositionally biased region" description="Low complexity" evidence="1">
    <location>
        <begin position="115"/>
        <end position="129"/>
    </location>
</feature>
<evidence type="ECO:0000256" key="1">
    <source>
        <dbReference type="SAM" id="MobiDB-lite"/>
    </source>
</evidence>
<feature type="region of interest" description="Disordered" evidence="1">
    <location>
        <begin position="115"/>
        <end position="169"/>
    </location>
</feature>
<reference evidence="3" key="2">
    <citation type="submission" date="2020-09" db="EMBL/GenBank/DDBJ databases">
        <authorList>
            <person name="Sun Q."/>
            <person name="Zhou Y."/>
        </authorList>
    </citation>
    <scope>NUCLEOTIDE SEQUENCE</scope>
    <source>
        <strain evidence="3">CGMCC 1.15519</strain>
    </source>
</reference>
<evidence type="ECO:0000313" key="3">
    <source>
        <dbReference type="EMBL" id="GGE03254.1"/>
    </source>
</evidence>
<evidence type="ECO:0008006" key="5">
    <source>
        <dbReference type="Google" id="ProtNLM"/>
    </source>
</evidence>
<dbReference type="AlphaFoldDB" id="A0A916ZMB6"/>
<sequence>MTQSLFVIAAILATPVFAQEAAPVAPAAQPVCSAKVTDSCQQTKGQEDSAMTGAEADRRDSRNAGNWTPDGAAGAKATGGRLEVVRGQLAVADTTTDGVLTNDRWVATGGVEEISTSSMPMPTATSPAPNCVPPATTSRRVSPTPEPCSRPPTPMATENGARPNGWMPA</sequence>
<keyword evidence="2" id="KW-0732">Signal</keyword>
<dbReference type="EMBL" id="BMJM01000002">
    <property type="protein sequence ID" value="GGE03254.1"/>
    <property type="molecule type" value="Genomic_DNA"/>
</dbReference>
<evidence type="ECO:0000313" key="4">
    <source>
        <dbReference type="Proteomes" id="UP000635071"/>
    </source>
</evidence>
<feature type="signal peptide" evidence="2">
    <location>
        <begin position="1"/>
        <end position="18"/>
    </location>
</feature>
<organism evidence="3 4">
    <name type="scientific">Sandarakinorhabdus glacialis</name>
    <dbReference type="NCBI Taxonomy" id="1614636"/>
    <lineage>
        <taxon>Bacteria</taxon>
        <taxon>Pseudomonadati</taxon>
        <taxon>Pseudomonadota</taxon>
        <taxon>Alphaproteobacteria</taxon>
        <taxon>Sphingomonadales</taxon>
        <taxon>Sphingosinicellaceae</taxon>
        <taxon>Sandarakinorhabdus</taxon>
    </lineage>
</organism>
<feature type="compositionally biased region" description="Pro residues" evidence="1">
    <location>
        <begin position="144"/>
        <end position="154"/>
    </location>
</feature>
<dbReference type="Proteomes" id="UP000635071">
    <property type="component" value="Unassembled WGS sequence"/>
</dbReference>
<reference evidence="3" key="1">
    <citation type="journal article" date="2014" name="Int. J. Syst. Evol. Microbiol.">
        <title>Complete genome sequence of Corynebacterium casei LMG S-19264T (=DSM 44701T), isolated from a smear-ripened cheese.</title>
        <authorList>
            <consortium name="US DOE Joint Genome Institute (JGI-PGF)"/>
            <person name="Walter F."/>
            <person name="Albersmeier A."/>
            <person name="Kalinowski J."/>
            <person name="Ruckert C."/>
        </authorList>
    </citation>
    <scope>NUCLEOTIDE SEQUENCE</scope>
    <source>
        <strain evidence="3">CGMCC 1.15519</strain>
    </source>
</reference>
<accession>A0A916ZMB6</accession>
<name>A0A916ZMB6_9SPHN</name>
<gene>
    <name evidence="3" type="ORF">GCM10011529_07130</name>
</gene>
<feature type="region of interest" description="Disordered" evidence="1">
    <location>
        <begin position="38"/>
        <end position="79"/>
    </location>
</feature>
<protein>
    <recommendedName>
        <fullName evidence="5">Organic solvent tolerance-like N-terminal domain-containing protein</fullName>
    </recommendedName>
</protein>
<proteinExistence type="predicted"/>
<feature type="chain" id="PRO_5036759011" description="Organic solvent tolerance-like N-terminal domain-containing protein" evidence="2">
    <location>
        <begin position="19"/>
        <end position="169"/>
    </location>
</feature>
<comment type="caution">
    <text evidence="3">The sequence shown here is derived from an EMBL/GenBank/DDBJ whole genome shotgun (WGS) entry which is preliminary data.</text>
</comment>